<comment type="caution">
    <text evidence="8">The sequence shown here is derived from an EMBL/GenBank/DDBJ whole genome shotgun (WGS) entry which is preliminary data.</text>
</comment>
<dbReference type="InterPro" id="IPR036318">
    <property type="entry name" value="FAD-bd_PCMH-like_sf"/>
</dbReference>
<proteinExistence type="inferred from homology"/>
<dbReference type="InterPro" id="IPR050416">
    <property type="entry name" value="FAD-linked_Oxidoreductase"/>
</dbReference>
<dbReference type="EMBL" id="BAAAQN010000056">
    <property type="protein sequence ID" value="GAA2053548.1"/>
    <property type="molecule type" value="Genomic_DNA"/>
</dbReference>
<dbReference type="InterPro" id="IPR016169">
    <property type="entry name" value="FAD-bd_PCMH_sub2"/>
</dbReference>
<sequence length="532" mass="57750">MPGGVRGDTVWRASTREKGTPMAETRQGAAPGESSDIVTPADARYPALTEGYNHRFVGTPDEVWLVRDTAQVVAAVENAVATGRRVAVRSGGHCFEDFTTTPDIRLLIDVSGLDHVGFDAERRAFVVGAGARLEKVYRSLHAGWGVTIPGGTCFDVGVGGHFAGGGYGPLSRRDGLVVDHLEAVEVVVVDGDGRARVVVGSRDPGDPHHDLWWAHAGGGGGTFGVVTRYWLRTPGALSLDPSELLPPAPAAVRRRDVVWSWDGFSEQDFHTLLRNYFTWYEENSAPDSPSAPLWSNLIVMHRAGSVLMLTSVIPDDAPDAEKLLGAHIEAIVSNLSAAPMSDTGEVVPWMESWMPSYNWPADPAGRYKHKAAYLRRGHTDGQIATIYRYLTMPEHLNPMGCLVLTGFGGQVNAVAPDATAVAQRDAIIKASYSTGMWTEREEDEANIGWVRAFYGEVFQHSGGVPVPDGVVDGSYISYPDGDLADPEWNRSGMGWEELYFGGNYPRLQRVKQRFDPGDVFRHALSVRLPSGG</sequence>
<dbReference type="SUPFAM" id="SSF56176">
    <property type="entry name" value="FAD-binding/transporter-associated domain-like"/>
    <property type="match status" value="1"/>
</dbReference>
<comment type="similarity">
    <text evidence="2">Belongs to the oxygen-dependent FAD-linked oxidoreductase family.</text>
</comment>
<accession>A0ABN2V9R3</accession>
<reference evidence="8 9" key="1">
    <citation type="journal article" date="2019" name="Int. J. Syst. Evol. Microbiol.">
        <title>The Global Catalogue of Microorganisms (GCM) 10K type strain sequencing project: providing services to taxonomists for standard genome sequencing and annotation.</title>
        <authorList>
            <consortium name="The Broad Institute Genomics Platform"/>
            <consortium name="The Broad Institute Genome Sequencing Center for Infectious Disease"/>
            <person name="Wu L."/>
            <person name="Ma J."/>
        </authorList>
    </citation>
    <scope>NUCLEOTIDE SEQUENCE [LARGE SCALE GENOMIC DNA]</scope>
    <source>
        <strain evidence="8 9">JCM 16014</strain>
    </source>
</reference>
<name>A0ABN2V9R3_9ACTN</name>
<dbReference type="PANTHER" id="PTHR42973">
    <property type="entry name" value="BINDING OXIDOREDUCTASE, PUTATIVE (AFU_ORTHOLOGUE AFUA_1G17690)-RELATED"/>
    <property type="match status" value="1"/>
</dbReference>
<evidence type="ECO:0000313" key="9">
    <source>
        <dbReference type="Proteomes" id="UP001500751"/>
    </source>
</evidence>
<feature type="domain" description="FAD-binding PCMH-type" evidence="7">
    <location>
        <begin position="56"/>
        <end position="236"/>
    </location>
</feature>
<dbReference type="Proteomes" id="UP001500751">
    <property type="component" value="Unassembled WGS sequence"/>
</dbReference>
<comment type="cofactor">
    <cofactor evidence="1">
        <name>FAD</name>
        <dbReference type="ChEBI" id="CHEBI:57692"/>
    </cofactor>
</comment>
<dbReference type="Gene3D" id="3.40.462.20">
    <property type="match status" value="1"/>
</dbReference>
<evidence type="ECO:0000256" key="2">
    <source>
        <dbReference type="ARBA" id="ARBA00005466"/>
    </source>
</evidence>
<evidence type="ECO:0000256" key="4">
    <source>
        <dbReference type="ARBA" id="ARBA00022827"/>
    </source>
</evidence>
<dbReference type="Pfam" id="PF01565">
    <property type="entry name" value="FAD_binding_4"/>
    <property type="match status" value="1"/>
</dbReference>
<dbReference type="PROSITE" id="PS51387">
    <property type="entry name" value="FAD_PCMH"/>
    <property type="match status" value="1"/>
</dbReference>
<gene>
    <name evidence="8" type="ORF">GCM10009839_71830</name>
</gene>
<evidence type="ECO:0000259" key="7">
    <source>
        <dbReference type="PROSITE" id="PS51387"/>
    </source>
</evidence>
<dbReference type="InterPro" id="IPR016166">
    <property type="entry name" value="FAD-bd_PCMH"/>
</dbReference>
<evidence type="ECO:0000256" key="6">
    <source>
        <dbReference type="SAM" id="MobiDB-lite"/>
    </source>
</evidence>
<keyword evidence="9" id="KW-1185">Reference proteome</keyword>
<dbReference type="Gene3D" id="3.30.465.10">
    <property type="match status" value="1"/>
</dbReference>
<dbReference type="InterPro" id="IPR006094">
    <property type="entry name" value="Oxid_FAD_bind_N"/>
</dbReference>
<evidence type="ECO:0000256" key="5">
    <source>
        <dbReference type="ARBA" id="ARBA00023002"/>
    </source>
</evidence>
<evidence type="ECO:0000256" key="3">
    <source>
        <dbReference type="ARBA" id="ARBA00022630"/>
    </source>
</evidence>
<keyword evidence="3" id="KW-0285">Flavoprotein</keyword>
<evidence type="ECO:0000313" key="8">
    <source>
        <dbReference type="EMBL" id="GAA2053548.1"/>
    </source>
</evidence>
<dbReference type="Pfam" id="PF08031">
    <property type="entry name" value="BBE"/>
    <property type="match status" value="1"/>
</dbReference>
<dbReference type="PANTHER" id="PTHR42973:SF39">
    <property type="entry name" value="FAD-BINDING PCMH-TYPE DOMAIN-CONTAINING PROTEIN"/>
    <property type="match status" value="1"/>
</dbReference>
<protein>
    <submittedName>
        <fullName evidence="8">FAD-binding oxidoreductase</fullName>
    </submittedName>
</protein>
<keyword evidence="5" id="KW-0560">Oxidoreductase</keyword>
<evidence type="ECO:0000256" key="1">
    <source>
        <dbReference type="ARBA" id="ARBA00001974"/>
    </source>
</evidence>
<organism evidence="8 9">
    <name type="scientific">Catenulispora yoronensis</name>
    <dbReference type="NCBI Taxonomy" id="450799"/>
    <lineage>
        <taxon>Bacteria</taxon>
        <taxon>Bacillati</taxon>
        <taxon>Actinomycetota</taxon>
        <taxon>Actinomycetes</taxon>
        <taxon>Catenulisporales</taxon>
        <taxon>Catenulisporaceae</taxon>
        <taxon>Catenulispora</taxon>
    </lineage>
</organism>
<dbReference type="InterPro" id="IPR012951">
    <property type="entry name" value="BBE"/>
</dbReference>
<keyword evidence="4" id="KW-0274">FAD</keyword>
<feature type="region of interest" description="Disordered" evidence="6">
    <location>
        <begin position="1"/>
        <end position="39"/>
    </location>
</feature>